<dbReference type="Pfam" id="PF13646">
    <property type="entry name" value="HEAT_2"/>
    <property type="match status" value="1"/>
</dbReference>
<dbReference type="EMBL" id="AP018448">
    <property type="protein sequence ID" value="BBC38390.1"/>
    <property type="molecule type" value="Genomic_DNA"/>
</dbReference>
<gene>
    <name evidence="1" type="ORF">SGFS_096840</name>
</gene>
<accession>A0ABM7FMM0</accession>
<evidence type="ECO:0000313" key="2">
    <source>
        <dbReference type="Proteomes" id="UP001321542"/>
    </source>
</evidence>
<name>A0ABM7FMM0_9ACTN</name>
<organism evidence="1 2">
    <name type="scientific">Streptomyces graminofaciens</name>
    <dbReference type="NCBI Taxonomy" id="68212"/>
    <lineage>
        <taxon>Bacteria</taxon>
        <taxon>Bacillati</taxon>
        <taxon>Actinomycetota</taxon>
        <taxon>Actinomycetes</taxon>
        <taxon>Kitasatosporales</taxon>
        <taxon>Streptomycetaceae</taxon>
        <taxon>Streptomyces</taxon>
    </lineage>
</organism>
<dbReference type="RefSeq" id="WP_286258887.1">
    <property type="nucleotide sequence ID" value="NZ_AP018448.1"/>
</dbReference>
<dbReference type="SUPFAM" id="SSF48371">
    <property type="entry name" value="ARM repeat"/>
    <property type="match status" value="1"/>
</dbReference>
<dbReference type="Proteomes" id="UP001321542">
    <property type="component" value="Chromosome"/>
</dbReference>
<dbReference type="Gene3D" id="1.25.10.10">
    <property type="entry name" value="Leucine-rich Repeat Variant"/>
    <property type="match status" value="2"/>
</dbReference>
<reference evidence="1 2" key="1">
    <citation type="journal article" date="2010" name="ChemBioChem">
        <title>Cloning and characterization of the biosynthetic gene cluster of 16-membered macrolide antibiotic FD-891: involvement of a dual functional cytochrome P450 monooxygenase catalyzing epoxidation and hydroxylation.</title>
        <authorList>
            <person name="Kudo F."/>
            <person name="Motegi A."/>
            <person name="Mizoue K."/>
            <person name="Eguchi T."/>
        </authorList>
    </citation>
    <scope>NUCLEOTIDE SEQUENCE [LARGE SCALE GENOMIC DNA]</scope>
    <source>
        <strain evidence="1 2">A-8890</strain>
    </source>
</reference>
<sequence>MAELSAEALDAVPWDQLETIDPKVPPKEVRRVLRRLFRKGPESTEDDCWVLFDNLATSTHGVSSVATAALPFVVALAADPRIGARTTLVELLVFLSHAQEKTPPDSLDPAWPEAWRQAHHAAQDLLTDPDPAVRREAVHLADTPGRLLERWRAERDLSVRLPVLFALGGLAASAGTEGGTAAEIRAVLDALPTGTDPVLRVAAVWASAGVDAEVPVRALDTLVAALTDPAARARWDSVWYAPGFEHPFSRESVAYRTAALFEGTPATATTFLTRLASAADPAEDADLLRAVLDRCLMLLVAHRSVAAALPPIAGRLLDHPDPSVRVRAAHLIAGLGPQAAEYADRLAGLLDDSGEVEFLEGSVSEHACWALTRMDDPRALPGLVDRLCAPFREHYGRSYCSGEPRRPEIVDVLAPLRAHADILLPSIREELRRNLTDPGAHGALTTDFLATLKAWGPDALPALPEITAYLSHRFRSYDAVDALAALGPAAASAAPVLREHMALEPPGNHPWLQWVLWRIGGSDVTEALPAVGDTLPVEGEAPHAGMVGRLADFGAEASPYVDRVRYALDTGEGWIRVQAAIAFWSITGDPEPALPVLEEEVLAFAAGGEWYGSFRDALRTFIRFDTLTPAVETALRTLREQDRRLSPHADYRAILQDEELRALIDEALAIRSQGPRNLEEPWRGRV</sequence>
<dbReference type="InterPro" id="IPR011989">
    <property type="entry name" value="ARM-like"/>
</dbReference>
<dbReference type="InterPro" id="IPR016024">
    <property type="entry name" value="ARM-type_fold"/>
</dbReference>
<keyword evidence="2" id="KW-1185">Reference proteome</keyword>
<protein>
    <recommendedName>
        <fullName evidence="3">HEAT repeat domain-containing protein</fullName>
    </recommendedName>
</protein>
<evidence type="ECO:0008006" key="3">
    <source>
        <dbReference type="Google" id="ProtNLM"/>
    </source>
</evidence>
<proteinExistence type="predicted"/>
<reference evidence="1 2" key="2">
    <citation type="journal article" date="2023" name="ChemBioChem">
        <title>Acyltransferase Domain Exchange between Two Independent Type I Polyketide Synthases in the Same Producer Strain of Macrolide Antibiotics.</title>
        <authorList>
            <person name="Kudo F."/>
            <person name="Kishikawa K."/>
            <person name="Tsuboi K."/>
            <person name="Kido T."/>
            <person name="Usui T."/>
            <person name="Hashimoto J."/>
            <person name="Shin-Ya K."/>
            <person name="Miyanaga A."/>
            <person name="Eguchi T."/>
        </authorList>
    </citation>
    <scope>NUCLEOTIDE SEQUENCE [LARGE SCALE GENOMIC DNA]</scope>
    <source>
        <strain evidence="1 2">A-8890</strain>
    </source>
</reference>
<evidence type="ECO:0000313" key="1">
    <source>
        <dbReference type="EMBL" id="BBC38390.1"/>
    </source>
</evidence>